<keyword evidence="1" id="KW-0812">Transmembrane</keyword>
<dbReference type="Gene3D" id="1.20.1250.20">
    <property type="entry name" value="MFS general substrate transporter like domains"/>
    <property type="match status" value="1"/>
</dbReference>
<name>H5XQV8_9PSEU</name>
<dbReference type="eggNOG" id="COG2807">
    <property type="taxonomic scope" value="Bacteria"/>
</dbReference>
<dbReference type="SUPFAM" id="SSF103473">
    <property type="entry name" value="MFS general substrate transporter"/>
    <property type="match status" value="1"/>
</dbReference>
<feature type="transmembrane region" description="Helical" evidence="1">
    <location>
        <begin position="383"/>
        <end position="403"/>
    </location>
</feature>
<feature type="transmembrane region" description="Helical" evidence="1">
    <location>
        <begin position="213"/>
        <end position="234"/>
    </location>
</feature>
<feature type="transmembrane region" description="Helical" evidence="1">
    <location>
        <begin position="174"/>
        <end position="193"/>
    </location>
</feature>
<dbReference type="AlphaFoldDB" id="H5XQV8"/>
<feature type="transmembrane region" description="Helical" evidence="1">
    <location>
        <begin position="255"/>
        <end position="274"/>
    </location>
</feature>
<dbReference type="CDD" id="cd17339">
    <property type="entry name" value="MFS_NIMT_CynX_like"/>
    <property type="match status" value="1"/>
</dbReference>
<dbReference type="HOGENOM" id="CLU_038046_0_0_11"/>
<dbReference type="GO" id="GO:0022857">
    <property type="term" value="F:transmembrane transporter activity"/>
    <property type="evidence" value="ECO:0007669"/>
    <property type="project" value="InterPro"/>
</dbReference>
<dbReference type="PANTHER" id="PTHR23523">
    <property type="match status" value="1"/>
</dbReference>
<evidence type="ECO:0000313" key="2">
    <source>
        <dbReference type="EMBL" id="EHR61198.1"/>
    </source>
</evidence>
<keyword evidence="1" id="KW-1133">Transmembrane helix</keyword>
<feature type="transmembrane region" description="Helical" evidence="1">
    <location>
        <begin position="116"/>
        <end position="135"/>
    </location>
</feature>
<proteinExistence type="predicted"/>
<feature type="transmembrane region" description="Helical" evidence="1">
    <location>
        <begin position="141"/>
        <end position="162"/>
    </location>
</feature>
<reference evidence="2 3" key="1">
    <citation type="submission" date="2011-11" db="EMBL/GenBank/DDBJ databases">
        <title>The Noncontiguous Finished sequence of Saccharomonospora cyanea NA-134.</title>
        <authorList>
            <consortium name="US DOE Joint Genome Institute"/>
            <person name="Lucas S."/>
            <person name="Han J."/>
            <person name="Lapidus A."/>
            <person name="Cheng J.-F."/>
            <person name="Goodwin L."/>
            <person name="Pitluck S."/>
            <person name="Peters L."/>
            <person name="Ovchinnikova G."/>
            <person name="Lu M."/>
            <person name="Detter J.C."/>
            <person name="Han C."/>
            <person name="Tapia R."/>
            <person name="Land M."/>
            <person name="Hauser L."/>
            <person name="Kyrpides N."/>
            <person name="Ivanova N."/>
            <person name="Pagani I."/>
            <person name="Brambilla E.-M."/>
            <person name="Klenk H.-P."/>
            <person name="Woyke T."/>
        </authorList>
    </citation>
    <scope>NUCLEOTIDE SEQUENCE [LARGE SCALE GENOMIC DNA]</scope>
    <source>
        <strain evidence="2 3">NA-134</strain>
    </source>
</reference>
<keyword evidence="1" id="KW-0472">Membrane</keyword>
<feature type="transmembrane region" description="Helical" evidence="1">
    <location>
        <begin position="294"/>
        <end position="313"/>
    </location>
</feature>
<gene>
    <name evidence="2" type="ORF">SaccyDRAFT_2321</name>
</gene>
<organism evidence="2 3">
    <name type="scientific">Saccharomonospora cyanea NA-134</name>
    <dbReference type="NCBI Taxonomy" id="882082"/>
    <lineage>
        <taxon>Bacteria</taxon>
        <taxon>Bacillati</taxon>
        <taxon>Actinomycetota</taxon>
        <taxon>Actinomycetes</taxon>
        <taxon>Pseudonocardiales</taxon>
        <taxon>Pseudonocardiaceae</taxon>
        <taxon>Saccharomonospora</taxon>
    </lineage>
</organism>
<dbReference type="InterPro" id="IPR011701">
    <property type="entry name" value="MFS"/>
</dbReference>
<dbReference type="Pfam" id="PF07690">
    <property type="entry name" value="MFS_1"/>
    <property type="match status" value="1"/>
</dbReference>
<feature type="transmembrane region" description="Helical" evidence="1">
    <location>
        <begin position="48"/>
        <end position="69"/>
    </location>
</feature>
<dbReference type="Proteomes" id="UP000002791">
    <property type="component" value="Chromosome"/>
</dbReference>
<dbReference type="EMBL" id="CM001440">
    <property type="protein sequence ID" value="EHR61198.1"/>
    <property type="molecule type" value="Genomic_DNA"/>
</dbReference>
<evidence type="ECO:0000313" key="3">
    <source>
        <dbReference type="Proteomes" id="UP000002791"/>
    </source>
</evidence>
<feature type="transmembrane region" description="Helical" evidence="1">
    <location>
        <begin position="409"/>
        <end position="430"/>
    </location>
</feature>
<keyword evidence="3" id="KW-1185">Reference proteome</keyword>
<dbReference type="InterPro" id="IPR052524">
    <property type="entry name" value="MFS_Cyanate_Porter"/>
</dbReference>
<accession>H5XQV8</accession>
<evidence type="ECO:0000256" key="1">
    <source>
        <dbReference type="SAM" id="Phobius"/>
    </source>
</evidence>
<dbReference type="InterPro" id="IPR036259">
    <property type="entry name" value="MFS_trans_sf"/>
</dbReference>
<protein>
    <submittedName>
        <fullName evidence="2">Cyanate permease</fullName>
    </submittedName>
</protein>
<feature type="transmembrane region" description="Helical" evidence="1">
    <location>
        <begin position="320"/>
        <end position="341"/>
    </location>
</feature>
<sequence length="436" mass="44284">MKFFFICLPDLATVLDMSIKPEASARVDVIEPVGSTVAADSSGGRTGFTLAGGLLAVAVVLAALNRRPAVTSVGSVLDRMRDGLGSSETWAGILTTLPGLCFAVGGLAAPLLARRIGLRAAVTAAMLALTAGLVLRVLGGPFVVLGGTLVACTGIALANVLIPVVIKASFAVRIGLMTGVYTAALQGGAALGSSVTPPLEPVFGGWRGALASWAVLAAAGLVAWLVATTGSSVLRDRQDTPEGSGADRRSLLRVPLAWVVTAFFGGQACLAYIVMGWLPQVLMDAGVSRGDAGLLLGLVSLLGLPVSLVVPAIAGRWGSLSGWSVGLGLLGIAGILGLMLAPSASPLLWSVLLGLGMSVFALALTTIALRARDSADTAALSGMAQGFGYLLAAAGPFLFGLLHDVTDGWTVPFVFLLVVVVTQLVFGYVAGRPRYV</sequence>
<feature type="transmembrane region" description="Helical" evidence="1">
    <location>
        <begin position="347"/>
        <end position="371"/>
    </location>
</feature>
<dbReference type="PANTHER" id="PTHR23523:SF2">
    <property type="entry name" value="2-NITROIMIDAZOLE TRANSPORTER"/>
    <property type="match status" value="1"/>
</dbReference>
<feature type="transmembrane region" description="Helical" evidence="1">
    <location>
        <begin position="89"/>
        <end position="109"/>
    </location>
</feature>